<accession>A0A3N0XCR1</accession>
<evidence type="ECO:0000256" key="1">
    <source>
        <dbReference type="SAM" id="Phobius"/>
    </source>
</evidence>
<dbReference type="Proteomes" id="UP000281406">
    <property type="component" value="Unassembled WGS sequence"/>
</dbReference>
<dbReference type="EMBL" id="RJVU01080352">
    <property type="protein sequence ID" value="ROI15120.1"/>
    <property type="molecule type" value="Genomic_DNA"/>
</dbReference>
<feature type="transmembrane region" description="Helical" evidence="1">
    <location>
        <begin position="227"/>
        <end position="254"/>
    </location>
</feature>
<feature type="transmembrane region" description="Helical" evidence="1">
    <location>
        <begin position="76"/>
        <end position="97"/>
    </location>
</feature>
<feature type="transmembrane region" description="Helical" evidence="1">
    <location>
        <begin position="36"/>
        <end position="55"/>
    </location>
</feature>
<dbReference type="Gene3D" id="1.20.1070.10">
    <property type="entry name" value="Rhodopsin 7-helix transmembrane proteins"/>
    <property type="match status" value="1"/>
</dbReference>
<feature type="transmembrane region" description="Helical" evidence="1">
    <location>
        <begin position="156"/>
        <end position="177"/>
    </location>
</feature>
<keyword evidence="1" id="KW-0812">Transmembrane</keyword>
<gene>
    <name evidence="2" type="ORF">DPX16_16966</name>
</gene>
<keyword evidence="3" id="KW-1185">Reference proteome</keyword>
<protein>
    <recommendedName>
        <fullName evidence="4">G-protein coupled receptors family 1 profile domain-containing protein</fullName>
    </recommendedName>
</protein>
<proteinExistence type="predicted"/>
<feature type="transmembrane region" description="Helical" evidence="1">
    <location>
        <begin position="109"/>
        <end position="135"/>
    </location>
</feature>
<evidence type="ECO:0000313" key="2">
    <source>
        <dbReference type="EMBL" id="ROI15120.1"/>
    </source>
</evidence>
<feature type="transmembrane region" description="Helical" evidence="1">
    <location>
        <begin position="266"/>
        <end position="285"/>
    </location>
</feature>
<feature type="transmembrane region" description="Helical" evidence="1">
    <location>
        <begin position="183"/>
        <end position="206"/>
    </location>
</feature>
<dbReference type="AlphaFoldDB" id="A0A3N0XCR1"/>
<dbReference type="SUPFAM" id="SSF81321">
    <property type="entry name" value="Family A G protein-coupled receptor-like"/>
    <property type="match status" value="1"/>
</dbReference>
<evidence type="ECO:0000313" key="3">
    <source>
        <dbReference type="Proteomes" id="UP000281406"/>
    </source>
</evidence>
<evidence type="ECO:0008006" key="4">
    <source>
        <dbReference type="Google" id="ProtNLM"/>
    </source>
</evidence>
<comment type="caution">
    <text evidence="2">The sequence shown here is derived from an EMBL/GenBank/DDBJ whole genome shotgun (WGS) entry which is preliminary data.</text>
</comment>
<sequence length="307" mass="33767">MWTTNTSSSQSVDGNFSNISSHDQLCIGSYSTILDILMLVVNLPIALYVVVELFLKQCVTPSSPGNSPSSSQNEHLFLHLACSHLIYYIRVLLNIIQNLGGVTGIGQEYITAFHSCSLIGGSLFFAGMSIDLYVAVAHPVAYVNQKASTKQIHANIFCTFVWIYTVTIGIVTVTFNIKMYHPLTMASFCAAVPVSFIFCAVVLFILHPAGSGKGSQTSRPDKIKQTAIRFILNSLIILSIYFLPHICVMIYLSVKKADWLHLPCQVLPLMLTVQISEFVTPLIFFHNTGKLGVIAKHCLTICRNIGS</sequence>
<organism evidence="2 3">
    <name type="scientific">Anabarilius grahami</name>
    <name type="common">Kanglang fish</name>
    <name type="synonym">Barilius grahami</name>
    <dbReference type="NCBI Taxonomy" id="495550"/>
    <lineage>
        <taxon>Eukaryota</taxon>
        <taxon>Metazoa</taxon>
        <taxon>Chordata</taxon>
        <taxon>Craniata</taxon>
        <taxon>Vertebrata</taxon>
        <taxon>Euteleostomi</taxon>
        <taxon>Actinopterygii</taxon>
        <taxon>Neopterygii</taxon>
        <taxon>Teleostei</taxon>
        <taxon>Ostariophysi</taxon>
        <taxon>Cypriniformes</taxon>
        <taxon>Xenocyprididae</taxon>
        <taxon>Xenocypridinae</taxon>
        <taxon>Xenocypridinae incertae sedis</taxon>
        <taxon>Anabarilius</taxon>
    </lineage>
</organism>
<name>A0A3N0XCR1_ANAGA</name>
<keyword evidence="1" id="KW-0472">Membrane</keyword>
<reference evidence="2 3" key="1">
    <citation type="submission" date="2018-10" db="EMBL/GenBank/DDBJ databases">
        <title>Genome assembly for a Yunnan-Guizhou Plateau 3E fish, Anabarilius grahami (Regan), and its evolutionary and genetic applications.</title>
        <authorList>
            <person name="Jiang W."/>
        </authorList>
    </citation>
    <scope>NUCLEOTIDE SEQUENCE [LARGE SCALE GENOMIC DNA]</scope>
    <source>
        <strain evidence="2">AG-KIZ</strain>
        <tissue evidence="2">Muscle</tissue>
    </source>
</reference>
<keyword evidence="1" id="KW-1133">Transmembrane helix</keyword>